<evidence type="ECO:0000313" key="2">
    <source>
        <dbReference type="Proteomes" id="UP001063166"/>
    </source>
</evidence>
<sequence length="154" mass="17711">MGIRSSTSLNTKLRHSGRLRQAVAVSAVHSIQYTKEHPANVESSGAAIYMSLDLCLDGRYVRSSSFRLLMNWGDRRRCRGATWPHFVVDAVLNRPDEFAGKRVNIAYEECPALIIEIVYFSSSMHTIHSGRRFRRPHRARTVQYPEDNRLEHLK</sequence>
<organism evidence="1 2">
    <name type="scientific">Lyophyllum shimeji</name>
    <name type="common">Hon-shimeji</name>
    <name type="synonym">Tricholoma shimeji</name>
    <dbReference type="NCBI Taxonomy" id="47721"/>
    <lineage>
        <taxon>Eukaryota</taxon>
        <taxon>Fungi</taxon>
        <taxon>Dikarya</taxon>
        <taxon>Basidiomycota</taxon>
        <taxon>Agaricomycotina</taxon>
        <taxon>Agaricomycetes</taxon>
        <taxon>Agaricomycetidae</taxon>
        <taxon>Agaricales</taxon>
        <taxon>Tricholomatineae</taxon>
        <taxon>Lyophyllaceae</taxon>
        <taxon>Lyophyllum</taxon>
    </lineage>
</organism>
<gene>
    <name evidence="1" type="ORF">LshimejAT787_2100200</name>
</gene>
<protein>
    <submittedName>
        <fullName evidence="1">Uncharacterized protein</fullName>
    </submittedName>
</protein>
<evidence type="ECO:0000313" key="1">
    <source>
        <dbReference type="EMBL" id="GLB45260.1"/>
    </source>
</evidence>
<accession>A0A9P3Q0A2</accession>
<name>A0A9P3Q0A2_LYOSH</name>
<dbReference type="Proteomes" id="UP001063166">
    <property type="component" value="Unassembled WGS sequence"/>
</dbReference>
<comment type="caution">
    <text evidence="1">The sequence shown here is derived from an EMBL/GenBank/DDBJ whole genome shotgun (WGS) entry which is preliminary data.</text>
</comment>
<keyword evidence="2" id="KW-1185">Reference proteome</keyword>
<dbReference type="EMBL" id="BRPK01000021">
    <property type="protein sequence ID" value="GLB45260.1"/>
    <property type="molecule type" value="Genomic_DNA"/>
</dbReference>
<dbReference type="AlphaFoldDB" id="A0A9P3Q0A2"/>
<reference evidence="1" key="1">
    <citation type="submission" date="2022-07" db="EMBL/GenBank/DDBJ databases">
        <title>The genome of Lyophyllum shimeji provides insight into the initial evolution of ectomycorrhizal fungal genome.</title>
        <authorList>
            <person name="Kobayashi Y."/>
            <person name="Shibata T."/>
            <person name="Hirakawa H."/>
            <person name="Shigenobu S."/>
            <person name="Nishiyama T."/>
            <person name="Yamada A."/>
            <person name="Hasebe M."/>
            <person name="Kawaguchi M."/>
        </authorList>
    </citation>
    <scope>NUCLEOTIDE SEQUENCE</scope>
    <source>
        <strain evidence="1">AT787</strain>
    </source>
</reference>
<proteinExistence type="predicted"/>